<dbReference type="EMBL" id="FJ824600">
    <property type="protein sequence ID" value="ACU32575.1"/>
    <property type="molecule type" value="Genomic_DNA"/>
</dbReference>
<dbReference type="InterPro" id="IPR001356">
    <property type="entry name" value="HD"/>
</dbReference>
<keyword evidence="5 9" id="KW-0238">DNA-binding</keyword>
<name>C7B9F6_CALMI</name>
<dbReference type="InterPro" id="IPR017970">
    <property type="entry name" value="Homeobox_CS"/>
</dbReference>
<dbReference type="InterPro" id="IPR001827">
    <property type="entry name" value="Homeobox_Antennapedia_CS"/>
</dbReference>
<evidence type="ECO:0000313" key="14">
    <source>
        <dbReference type="Ensembl" id="ENSCMIP00000015873.1"/>
    </source>
</evidence>
<dbReference type="Pfam" id="PF13293">
    <property type="entry name" value="DUF4074"/>
    <property type="match status" value="1"/>
</dbReference>
<dbReference type="STRING" id="7868.ENSCMIP00000015873"/>
<feature type="domain" description="Homeobox" evidence="12">
    <location>
        <begin position="171"/>
        <end position="231"/>
    </location>
</feature>
<evidence type="ECO:0000313" key="15">
    <source>
        <dbReference type="Proteomes" id="UP000314986"/>
    </source>
</evidence>
<keyword evidence="8 9" id="KW-0539">Nucleus</keyword>
<evidence type="ECO:0000256" key="2">
    <source>
        <dbReference type="ARBA" id="ARBA00009107"/>
    </source>
</evidence>
<feature type="region of interest" description="Disordered" evidence="11">
    <location>
        <begin position="35"/>
        <end position="65"/>
    </location>
</feature>
<feature type="compositionally biased region" description="Polar residues" evidence="11">
    <location>
        <begin position="125"/>
        <end position="135"/>
    </location>
</feature>
<evidence type="ECO:0000313" key="13">
    <source>
        <dbReference type="EMBL" id="ACU32575.1"/>
    </source>
</evidence>
<reference evidence="15" key="4">
    <citation type="journal article" date="2014" name="Nature">
        <title>Elephant shark genome provides unique insights into gnathostome evolution.</title>
        <authorList>
            <consortium name="International Elephant Shark Genome Sequencing Consortium"/>
            <person name="Venkatesh B."/>
            <person name="Lee A.P."/>
            <person name="Ravi V."/>
            <person name="Maurya A.K."/>
            <person name="Lian M.M."/>
            <person name="Swann J.B."/>
            <person name="Ohta Y."/>
            <person name="Flajnik M.F."/>
            <person name="Sutoh Y."/>
            <person name="Kasahara M."/>
            <person name="Hoon S."/>
            <person name="Gangu V."/>
            <person name="Roy S.W."/>
            <person name="Irimia M."/>
            <person name="Korzh V."/>
            <person name="Kondrychyn I."/>
            <person name="Lim Z.W."/>
            <person name="Tay B.H."/>
            <person name="Tohari S."/>
            <person name="Kong K.W."/>
            <person name="Ho S."/>
            <person name="Lorente-Galdos B."/>
            <person name="Quilez J."/>
            <person name="Marques-Bonet T."/>
            <person name="Raney B.J."/>
            <person name="Ingham P.W."/>
            <person name="Tay A."/>
            <person name="Hillier L.W."/>
            <person name="Minx P."/>
            <person name="Boehm T."/>
            <person name="Wilson R.K."/>
            <person name="Brenner S."/>
            <person name="Warren W.C."/>
        </authorList>
    </citation>
    <scope>NUCLEOTIDE SEQUENCE [LARGE SCALE GENOMIC DNA]</scope>
</reference>
<evidence type="ECO:0000259" key="12">
    <source>
        <dbReference type="PROSITE" id="PS50071"/>
    </source>
</evidence>
<organism evidence="13">
    <name type="scientific">Callorhinchus milii</name>
    <name type="common">Ghost shark</name>
    <dbReference type="NCBI Taxonomy" id="7868"/>
    <lineage>
        <taxon>Eukaryota</taxon>
        <taxon>Metazoa</taxon>
        <taxon>Chordata</taxon>
        <taxon>Craniata</taxon>
        <taxon>Vertebrata</taxon>
        <taxon>Chondrichthyes</taxon>
        <taxon>Holocephali</taxon>
        <taxon>Chimaeriformes</taxon>
        <taxon>Callorhinchidae</taxon>
        <taxon>Callorhinchus</taxon>
    </lineage>
</organism>
<feature type="DNA-binding region" description="Homeobox" evidence="9">
    <location>
        <begin position="173"/>
        <end position="232"/>
    </location>
</feature>
<dbReference type="InterPro" id="IPR025281">
    <property type="entry name" value="DUF4074"/>
</dbReference>
<dbReference type="SUPFAM" id="SSF46689">
    <property type="entry name" value="Homeodomain-like"/>
    <property type="match status" value="1"/>
</dbReference>
<dbReference type="Gene3D" id="1.10.10.60">
    <property type="entry name" value="Homeodomain-like"/>
    <property type="match status" value="1"/>
</dbReference>
<evidence type="ECO:0000256" key="4">
    <source>
        <dbReference type="ARBA" id="ARBA00023015"/>
    </source>
</evidence>
<dbReference type="GO" id="GO:0005634">
    <property type="term" value="C:nucleus"/>
    <property type="evidence" value="ECO:0007669"/>
    <property type="project" value="UniProtKB-SubCell"/>
</dbReference>
<keyword evidence="6 9" id="KW-0371">Homeobox</keyword>
<feature type="region of interest" description="Disordered" evidence="11">
    <location>
        <begin position="150"/>
        <end position="178"/>
    </location>
</feature>
<dbReference type="SMART" id="SM00389">
    <property type="entry name" value="HOX"/>
    <property type="match status" value="1"/>
</dbReference>
<dbReference type="PROSITE" id="PS50071">
    <property type="entry name" value="HOMEOBOX_2"/>
    <property type="match status" value="1"/>
</dbReference>
<dbReference type="PROSITE" id="PS00032">
    <property type="entry name" value="ANTENNAPEDIA"/>
    <property type="match status" value="1"/>
</dbReference>
<reference evidence="15" key="2">
    <citation type="journal article" date="2007" name="PLoS Biol.">
        <title>Survey sequencing and comparative analysis of the elephant shark (Callorhinchus milii) genome.</title>
        <authorList>
            <person name="Venkatesh B."/>
            <person name="Kirkness E.F."/>
            <person name="Loh Y.H."/>
            <person name="Halpern A.L."/>
            <person name="Lee A.P."/>
            <person name="Johnson J."/>
            <person name="Dandona N."/>
            <person name="Viswanathan L.D."/>
            <person name="Tay A."/>
            <person name="Venter J.C."/>
            <person name="Strausberg R.L."/>
            <person name="Brenner S."/>
        </authorList>
    </citation>
    <scope>NUCLEOTIDE SEQUENCE [LARGE SCALE GENOMIC DNA]</scope>
</reference>
<dbReference type="PRINTS" id="PR00024">
    <property type="entry name" value="HOMEOBOX"/>
</dbReference>
<evidence type="ECO:0000256" key="3">
    <source>
        <dbReference type="ARBA" id="ARBA00022473"/>
    </source>
</evidence>
<accession>C7B9F6</accession>
<keyword evidence="7" id="KW-0804">Transcription</keyword>
<reference evidence="14" key="5">
    <citation type="submission" date="2025-05" db="UniProtKB">
        <authorList>
            <consortium name="Ensembl"/>
        </authorList>
    </citation>
    <scope>IDENTIFICATION</scope>
</reference>
<dbReference type="AlphaFoldDB" id="C7B9F6"/>
<keyword evidence="15" id="KW-1185">Reference proteome</keyword>
<dbReference type="GO" id="GO:0000981">
    <property type="term" value="F:DNA-binding transcription factor activity, RNA polymerase II-specific"/>
    <property type="evidence" value="ECO:0007669"/>
    <property type="project" value="InterPro"/>
</dbReference>
<dbReference type="OMA" id="NCATQIS"/>
<dbReference type="PROSITE" id="PS00027">
    <property type="entry name" value="HOMEOBOX_1"/>
    <property type="match status" value="1"/>
</dbReference>
<dbReference type="GeneTree" id="ENSGT00940000160027"/>
<evidence type="ECO:0000256" key="5">
    <source>
        <dbReference type="ARBA" id="ARBA00023125"/>
    </source>
</evidence>
<keyword evidence="3" id="KW-0217">Developmental protein</keyword>
<reference evidence="13" key="3">
    <citation type="journal article" date="2009" name="Proc. Natl. Acad. Sci. U.S.A.">
        <title>Elephant shark (Callorhinchus milii) provides insights into the evolution of Hox gene clusters in gnathostomes.</title>
        <authorList>
            <person name="Ravi V."/>
            <person name="Lam K."/>
            <person name="Tay B.-H."/>
            <person name="Tay A."/>
            <person name="Brenner S."/>
            <person name="Venkatesh B."/>
        </authorList>
    </citation>
    <scope>NUCLEOTIDE SEQUENCE</scope>
</reference>
<evidence type="ECO:0000256" key="11">
    <source>
        <dbReference type="SAM" id="MobiDB-lite"/>
    </source>
</evidence>
<evidence type="ECO:0000256" key="6">
    <source>
        <dbReference type="ARBA" id="ARBA00023155"/>
    </source>
</evidence>
<dbReference type="InterPro" id="IPR020479">
    <property type="entry name" value="HD_metazoa"/>
</dbReference>
<dbReference type="Ensembl" id="ENSCMIT00000016194.1">
    <property type="protein sequence ID" value="ENSCMIP00000015873.1"/>
    <property type="gene ID" value="ENSCMIG00000007696.1"/>
</dbReference>
<protein>
    <submittedName>
        <fullName evidence="13">Homeobox protein HoxC3</fullName>
    </submittedName>
</protein>
<dbReference type="Proteomes" id="UP000314986">
    <property type="component" value="Unassembled WGS sequence"/>
</dbReference>
<feature type="compositionally biased region" description="Polar residues" evidence="11">
    <location>
        <begin position="49"/>
        <end position="58"/>
    </location>
</feature>
<dbReference type="SMR" id="C7B9F6"/>
<keyword evidence="4" id="KW-0805">Transcription regulation</keyword>
<dbReference type="GO" id="GO:0009952">
    <property type="term" value="P:anterior/posterior pattern specification"/>
    <property type="evidence" value="ECO:0007669"/>
    <property type="project" value="TreeGrafter"/>
</dbReference>
<evidence type="ECO:0000256" key="8">
    <source>
        <dbReference type="ARBA" id="ARBA00023242"/>
    </source>
</evidence>
<feature type="region of interest" description="Disordered" evidence="11">
    <location>
        <begin position="230"/>
        <end position="261"/>
    </location>
</feature>
<dbReference type="GO" id="GO:0048704">
    <property type="term" value="P:embryonic skeletal system morphogenesis"/>
    <property type="evidence" value="ECO:0007669"/>
    <property type="project" value="TreeGrafter"/>
</dbReference>
<feature type="compositionally biased region" description="Low complexity" evidence="11">
    <location>
        <begin position="96"/>
        <end position="110"/>
    </location>
</feature>
<evidence type="ECO:0000256" key="1">
    <source>
        <dbReference type="ARBA" id="ARBA00004123"/>
    </source>
</evidence>
<evidence type="ECO:0000256" key="7">
    <source>
        <dbReference type="ARBA" id="ARBA00023163"/>
    </source>
</evidence>
<feature type="region of interest" description="Disordered" evidence="11">
    <location>
        <begin position="80"/>
        <end position="136"/>
    </location>
</feature>
<dbReference type="Pfam" id="PF00046">
    <property type="entry name" value="Homeodomain"/>
    <property type="match status" value="1"/>
</dbReference>
<gene>
    <name evidence="13" type="primary">HoxC3</name>
    <name evidence="14" type="synonym">LOC103189315</name>
</gene>
<comment type="subcellular location">
    <subcellularLocation>
        <location evidence="1 9 10">Nucleus</location>
    </subcellularLocation>
</comment>
<feature type="region of interest" description="Disordered" evidence="11">
    <location>
        <begin position="377"/>
        <end position="408"/>
    </location>
</feature>
<proteinExistence type="inferred from homology"/>
<comment type="similarity">
    <text evidence="2">Belongs to the Antp homeobox family.</text>
</comment>
<reference evidence="15" key="1">
    <citation type="journal article" date="2006" name="Science">
        <title>Ancient noncoding elements conserved in the human genome.</title>
        <authorList>
            <person name="Venkatesh B."/>
            <person name="Kirkness E.F."/>
            <person name="Loh Y.H."/>
            <person name="Halpern A.L."/>
            <person name="Lee A.P."/>
            <person name="Johnson J."/>
            <person name="Dandona N."/>
            <person name="Viswanathan L.D."/>
            <person name="Tay A."/>
            <person name="Venter J.C."/>
            <person name="Strausberg R.L."/>
            <person name="Brenner S."/>
        </authorList>
    </citation>
    <scope>NUCLEOTIDE SEQUENCE [LARGE SCALE GENOMIC DNA]</scope>
</reference>
<dbReference type="InterPro" id="IPR009057">
    <property type="entry name" value="Homeodomain-like_sf"/>
</dbReference>
<dbReference type="GO" id="GO:0000978">
    <property type="term" value="F:RNA polymerase II cis-regulatory region sequence-specific DNA binding"/>
    <property type="evidence" value="ECO:0007669"/>
    <property type="project" value="TreeGrafter"/>
</dbReference>
<dbReference type="FunFam" id="1.10.10.60:FF:000504">
    <property type="entry name" value="Transcription factor RFX3"/>
    <property type="match status" value="1"/>
</dbReference>
<evidence type="ECO:0000256" key="9">
    <source>
        <dbReference type="PROSITE-ProRule" id="PRU00108"/>
    </source>
</evidence>
<dbReference type="CDD" id="cd00086">
    <property type="entry name" value="homeodomain"/>
    <property type="match status" value="1"/>
</dbReference>
<sequence length="408" mass="43993">MQKALYYETQGLFGGACSFQDSDGIRYMSQAPCHPTPPHTTHRPACSLQPDTITGTDSTPPPGRKAAEISTNLMRKSGCQLPDLSAGIQPTPHTLSSRQSDSCSPRSSSPVNTLPLGSMPGGSSPVGNSNKTTAPPKQIFPWMRETRQNCKQKPNTLASGESDPQPSPPGQPSKRARTAYTSAQLVELEKEFHFNRYLCRPRRIEMANLLSLSERQIKIWFQNRRMKYKKDNKVKGGGSPASGHSPSRSPPLNPNAFPNQVPLSNDLGYEAPVSTAYNKSHGNMYGLAAYTAPLYNCPPTQKRYGVAPVSSDYDQVSLQGDGGFGNPNVQGSPGYVGGNFVDSMPNHGPVFSLPHPSSATMDYGNCATQISGKDHLHGPCEPHASYTDLNSHAAPQGPSHEAPKLTHL</sequence>
<dbReference type="PANTHER" id="PTHR45664">
    <property type="entry name" value="PROTEIN ZERKNUELLT 1-RELATED"/>
    <property type="match status" value="1"/>
</dbReference>
<evidence type="ECO:0000256" key="10">
    <source>
        <dbReference type="RuleBase" id="RU000682"/>
    </source>
</evidence>
<dbReference type="PANTHER" id="PTHR45664:SF18">
    <property type="entry name" value="HOMEOBOX PROTEIN HOX3"/>
    <property type="match status" value="1"/>
</dbReference>